<evidence type="ECO:0000256" key="1">
    <source>
        <dbReference type="ARBA" id="ARBA00022612"/>
    </source>
</evidence>
<sequence length="651" mass="73629">MSKEIAVIYAQIYGLCVDLSLVPYMDPGSFHLSAITNNYHKLCQIQKIIGDHLLSNNSQTPCALTLELEHLLSNAIELCKNILSHENTCTPLLCNNQCLLDMSCMVCFYGGDTVDVPLDTINKVDMLFKKLNVTFYCTSFNHTMPLLRKVFAQLGKFRGLSPIPSPGIYDISQPCIQCLQQVEYLPNQGLSKDTLLRKAICNHVFPMVPPEPIDFAQVGPSPSTVQKSSEDAVVMARPQAMVEYNVFSVPTSDVLQLSNLLYWTSSDQLTTSSNIDCSNLSNIYARENMLLTSSEKVGQLCHRALKKHTPSPFELLFTGGLVTEHSKIVSALKDDCTASFLKKTNYADSLKHKNEMFASLQSLLTGSSSSQKLNQEKVSQQDRPEKGFAHDAHKRKEAYLKKLADEGLKRLTNSLDANIANLEKLLGIRIWGQSVYEELAKLLNHFLIRNFLIQSASPTDWTLEETRERSQFIKSILYGHSINKEHVQSLGTVYYRLLNGPLIQERGLFKLPINIILAQSLDAAEVLPHQKISMCFDVTNIKSPKDWIDVQFNQFYNFLQNTPLAGVQEQAWRYIRELVLSVTVYNVIWEKSLSICSPSDFQNIKDFEARSVDLDTVCLTFETSCPLILISKNQLRVFKDIYSMLNYHLYI</sequence>
<keyword evidence="2" id="KW-0426">Late protein</keyword>
<evidence type="ECO:0000313" key="5">
    <source>
        <dbReference type="EMBL" id="ACY41085.1"/>
    </source>
</evidence>
<dbReference type="Pfam" id="PF01366">
    <property type="entry name" value="PRTP"/>
    <property type="match status" value="1"/>
</dbReference>
<evidence type="ECO:0000256" key="2">
    <source>
        <dbReference type="ARBA" id="ARBA00022921"/>
    </source>
</evidence>
<feature type="compositionally biased region" description="Basic and acidic residues" evidence="4">
    <location>
        <begin position="379"/>
        <end position="391"/>
    </location>
</feature>
<keyword evidence="1" id="KW-1188">Viral release from host cell</keyword>
<proteinExistence type="predicted"/>
<protein>
    <submittedName>
        <fullName evidence="5">DNA packaging terminase subunit 2</fullName>
    </submittedName>
</protein>
<evidence type="ECO:0000313" key="6">
    <source>
        <dbReference type="Proteomes" id="UP000158501"/>
    </source>
</evidence>
<evidence type="ECO:0000256" key="3">
    <source>
        <dbReference type="ARBA" id="ARBA00023219"/>
    </source>
</evidence>
<gene>
    <name evidence="5" type="primary">ORF7</name>
</gene>
<dbReference type="GO" id="GO:0019073">
    <property type="term" value="P:viral DNA genome packaging"/>
    <property type="evidence" value="ECO:0007669"/>
    <property type="project" value="InterPro"/>
</dbReference>
<dbReference type="EMBL" id="GQ169129">
    <property type="protein sequence ID" value="ACY41085.1"/>
    <property type="molecule type" value="Genomic_DNA"/>
</dbReference>
<feature type="region of interest" description="Disordered" evidence="4">
    <location>
        <begin position="368"/>
        <end position="391"/>
    </location>
</feature>
<dbReference type="InterPro" id="IPR000501">
    <property type="entry name" value="UL28/UL56"/>
</dbReference>
<name>D0U1J9_9GAMA</name>
<accession>D0U1J9</accession>
<keyword evidence="3" id="KW-0231">Viral genome packaging</keyword>
<dbReference type="GeneID" id="65100969"/>
<reference evidence="5 6" key="1">
    <citation type="journal article" date="2010" name="J. Gen. Virol.">
        <title>Characterization of a novel wood mouse virus related to murid herpesvirus 4.</title>
        <authorList>
            <person name="Hughes D.J."/>
            <person name="Kipar A."/>
            <person name="Milligan S.G."/>
            <person name="Cunningham C."/>
            <person name="Sanders M."/>
            <person name="Quail M.A."/>
            <person name="Rajandream M.A."/>
            <person name="Efstathiou S."/>
            <person name="Bowden R.J."/>
            <person name="Chastel C."/>
            <person name="Bennett M."/>
            <person name="Sample J.T."/>
            <person name="Barrell B."/>
            <person name="Davison A.J."/>
            <person name="Stewart J.P."/>
        </authorList>
    </citation>
    <scope>NUCLEOTIDE SEQUENCE [LARGE SCALE GENOMIC DNA]</scope>
    <source>
        <strain evidence="5">WM8</strain>
    </source>
</reference>
<keyword evidence="6" id="KW-1185">Reference proteome</keyword>
<dbReference type="RefSeq" id="YP_010085884.1">
    <property type="nucleotide sequence ID" value="NC_055233.1"/>
</dbReference>
<organism evidence="5 6">
    <name type="scientific">Wood mouse herpesvirus</name>
    <dbReference type="NCBI Taxonomy" id="432370"/>
    <lineage>
        <taxon>Viruses</taxon>
        <taxon>Duplodnaviria</taxon>
        <taxon>Heunggongvirae</taxon>
        <taxon>Peploviricota</taxon>
        <taxon>Herviviricetes</taxon>
        <taxon>Herpesvirales</taxon>
        <taxon>Orthoherpesviridae</taxon>
        <taxon>Gammaherpesvirinae</taxon>
        <taxon>Rhadinovirus</taxon>
        <taxon>Rhadinovirus muridgamma7</taxon>
        <taxon>Murid gammaherpesvirus 7</taxon>
    </lineage>
</organism>
<dbReference type="Proteomes" id="UP000158501">
    <property type="component" value="Segment"/>
</dbReference>
<evidence type="ECO:0000256" key="4">
    <source>
        <dbReference type="SAM" id="MobiDB-lite"/>
    </source>
</evidence>
<dbReference type="KEGG" id="vg:65100969"/>